<dbReference type="Gene3D" id="3.40.50.300">
    <property type="entry name" value="P-loop containing nucleotide triphosphate hydrolases"/>
    <property type="match status" value="1"/>
</dbReference>
<dbReference type="Pfam" id="PF12796">
    <property type="entry name" value="Ank_2"/>
    <property type="match status" value="1"/>
</dbReference>
<keyword evidence="6" id="KW-1185">Reference proteome</keyword>
<dbReference type="Proteomes" id="UP000766486">
    <property type="component" value="Unassembled WGS sequence"/>
</dbReference>
<keyword evidence="1" id="KW-0677">Repeat</keyword>
<feature type="repeat" description="ANK" evidence="2">
    <location>
        <begin position="1179"/>
        <end position="1211"/>
    </location>
</feature>
<dbReference type="PANTHER" id="PTHR10039:SF17">
    <property type="entry name" value="FUNGAL STAND N-TERMINAL GOODBYE DOMAIN-CONTAINING PROTEIN-RELATED"/>
    <property type="match status" value="1"/>
</dbReference>
<dbReference type="InterPro" id="IPR036770">
    <property type="entry name" value="Ankyrin_rpt-contain_sf"/>
</dbReference>
<dbReference type="InterPro" id="IPR056884">
    <property type="entry name" value="NPHP3-like_N"/>
</dbReference>
<evidence type="ECO:0000313" key="5">
    <source>
        <dbReference type="EMBL" id="VUC31542.1"/>
    </source>
</evidence>
<feature type="region of interest" description="Disordered" evidence="3">
    <location>
        <begin position="1308"/>
        <end position="1335"/>
    </location>
</feature>
<accession>A0ABY6UJV2</accession>
<sequence length="1396" mass="156417">MAKHDQPTGLSDLDPADLEVLNAFNSNVNYAIQKDRNKLCAPGTGDWFFHHPLYEEMQNARGPRLLFVTAEAGGGKSTVMKTLVDRLLESSEPVIAAYFFFKDDADDLRSYEKALNGLIYQLLVQEKKLVKHAKEVYEKHGDGLKNDTKAMLELLSALSRQAGKDVYCVLDAVDECEAIGRNQLLADLKSLFSDADNSASRLKIVVSSRPYQDENHQYANLLATPPQMIGHLAGETAKVQFEILKVIHFKVQKLAEERQLDHATQTMLVEKLFDQNRHTRSFLAVQMAFELLDSHHRMHKGAGKRTISTILSEIPESLGNRFDALLDRSANKEHTWRLLCVILAARKTLKIDEFKVIYAATEPRDSSVGKAQSYDDLELPTDDDEFKRLTAREYLLERIDQLPEYMSPLSLQATSGLATSDKFPWRGSISISAANRVCASMCLNILSFAVPKKMPFEVFDNLEAGNKIEEDFEDGNTEGFRGFISARPFFAYAACNWHEHVTLAGGTHSKFLNDESYSAVFDISKPQFWAWFLTLADCVCSSTVKKRPPVSQIWSKENPKVSREFGEFLRESCLEEIFPMDEKLRALLDVSERFVPGQADVQRQITWKASDGFHFIDRFHLANGDYEYTSSGRAVKAFENGDVERATVLLAKVPQHTLIWTAITSGAQSALRGALASFKDLSWLQIVPDHILYKRQKTRGWSSRNGKDLRKSREGGWAGKCPPSFAVMLRVGMLDTSIPVFEALADWIDLQAEKELFAQQFSRDTWELNLEKAEATYFFNKSRIRKSIDAITAGNFSKESLLSRQCHDGFTPLMCGVRSTRSSGTAIKRVLDHCAAPDQQDEKGRTALMYFFFDGDEFVDKDTSILKHLLHAGANPLTLDMSGNSALSYWAATTSSVNLDYLSAGFNTYNKSFHALANAGSLTFQDLAAELNRIKVPLVIASRLGNAQLCSALLAGGADPNENGETYASFFRRHKKEDSDKEPEENESTVEWNPLLTALQCRAFKTAAMLIEHGADINFELTKRKRRRHNRYVFVQGGGTPLHLAIAARDKDWVGTYNRLSLSQGADRKVCFFRGGVSHDADASLEALVRMQMQYYKNPRDQDEEDSDPECEIRRQVYANDSWGANLLPFDRAQESFGTPKNGYLAEVVNETSSFEQQQEALVKYMLSKGASSKACTVRGMSLLMLAVKENRSNIVNILLEYGADPNVAEVGGATPLMVAARNNEVAIVQQLLASGANPKAQLDVKDLKKCKCKDFIEWGSWSHRTCDAPYTALALAAAWGHKDVVELLLKHGADPNLKIIHHAHGRLPSKQDIQRRKGSSCPSDDESEPEPEEWKGCISVGTALTWAREEVRDVLLCHGANSVEEDVTRDCGCIIEPQPERRDLIFSDDDEVEED</sequence>
<dbReference type="PROSITE" id="PS50088">
    <property type="entry name" value="ANK_REPEAT"/>
    <property type="match status" value="3"/>
</dbReference>
<dbReference type="SMART" id="SM00248">
    <property type="entry name" value="ANK"/>
    <property type="match status" value="7"/>
</dbReference>
<dbReference type="PRINTS" id="PR01415">
    <property type="entry name" value="ANKYRIN"/>
</dbReference>
<gene>
    <name evidence="5" type="ORF">CLO192961_LOCUS305539</name>
</gene>
<dbReference type="SUPFAM" id="SSF52540">
    <property type="entry name" value="P-loop containing nucleoside triphosphate hydrolases"/>
    <property type="match status" value="1"/>
</dbReference>
<dbReference type="Gene3D" id="1.25.40.20">
    <property type="entry name" value="Ankyrin repeat-containing domain"/>
    <property type="match status" value="4"/>
</dbReference>
<evidence type="ECO:0000259" key="4">
    <source>
        <dbReference type="PROSITE" id="PS50837"/>
    </source>
</evidence>
<protein>
    <recommendedName>
        <fullName evidence="4">NACHT domain-containing protein</fullName>
    </recommendedName>
</protein>
<dbReference type="Pfam" id="PF24883">
    <property type="entry name" value="NPHP3_N"/>
    <property type="match status" value="1"/>
</dbReference>
<evidence type="ECO:0000256" key="2">
    <source>
        <dbReference type="PROSITE-ProRule" id="PRU00023"/>
    </source>
</evidence>
<evidence type="ECO:0000256" key="3">
    <source>
        <dbReference type="SAM" id="MobiDB-lite"/>
    </source>
</evidence>
<evidence type="ECO:0000256" key="1">
    <source>
        <dbReference type="ARBA" id="ARBA00022737"/>
    </source>
</evidence>
<keyword evidence="2" id="KW-0040">ANK repeat</keyword>
<feature type="repeat" description="ANK" evidence="2">
    <location>
        <begin position="1212"/>
        <end position="1244"/>
    </location>
</feature>
<comment type="caution">
    <text evidence="5">The sequence shown here is derived from an EMBL/GenBank/DDBJ whole genome shotgun (WGS) entry which is preliminary data.</text>
</comment>
<dbReference type="Pfam" id="PF00023">
    <property type="entry name" value="Ank"/>
    <property type="match status" value="1"/>
</dbReference>
<dbReference type="PROSITE" id="PS50297">
    <property type="entry name" value="ANK_REP_REGION"/>
    <property type="match status" value="3"/>
</dbReference>
<dbReference type="InterPro" id="IPR002110">
    <property type="entry name" value="Ankyrin_rpt"/>
</dbReference>
<evidence type="ECO:0000313" key="6">
    <source>
        <dbReference type="Proteomes" id="UP000766486"/>
    </source>
</evidence>
<feature type="repeat" description="ANK" evidence="2">
    <location>
        <begin position="1269"/>
        <end position="1301"/>
    </location>
</feature>
<dbReference type="SUPFAM" id="SSF48403">
    <property type="entry name" value="Ankyrin repeat"/>
    <property type="match status" value="1"/>
</dbReference>
<dbReference type="PROSITE" id="PS50837">
    <property type="entry name" value="NACHT"/>
    <property type="match status" value="1"/>
</dbReference>
<dbReference type="InterPro" id="IPR027417">
    <property type="entry name" value="P-loop_NTPase"/>
</dbReference>
<proteinExistence type="predicted"/>
<dbReference type="InterPro" id="IPR007111">
    <property type="entry name" value="NACHT_NTPase"/>
</dbReference>
<name>A0ABY6UJV2_BIOOC</name>
<organism evidence="5 6">
    <name type="scientific">Bionectria ochroleuca</name>
    <name type="common">Gliocladium roseum</name>
    <dbReference type="NCBI Taxonomy" id="29856"/>
    <lineage>
        <taxon>Eukaryota</taxon>
        <taxon>Fungi</taxon>
        <taxon>Dikarya</taxon>
        <taxon>Ascomycota</taxon>
        <taxon>Pezizomycotina</taxon>
        <taxon>Sordariomycetes</taxon>
        <taxon>Hypocreomycetidae</taxon>
        <taxon>Hypocreales</taxon>
        <taxon>Bionectriaceae</taxon>
        <taxon>Clonostachys</taxon>
    </lineage>
</organism>
<dbReference type="PANTHER" id="PTHR10039">
    <property type="entry name" value="AMELOGENIN"/>
    <property type="match status" value="1"/>
</dbReference>
<feature type="domain" description="NACHT" evidence="4">
    <location>
        <begin position="64"/>
        <end position="210"/>
    </location>
</feature>
<reference evidence="5 6" key="1">
    <citation type="submission" date="2019-06" db="EMBL/GenBank/DDBJ databases">
        <authorList>
            <person name="Broberg M."/>
        </authorList>
    </citation>
    <scope>NUCLEOTIDE SEQUENCE [LARGE SCALE GENOMIC DNA]</scope>
</reference>
<dbReference type="EMBL" id="CABFNS010000833">
    <property type="protein sequence ID" value="VUC31542.1"/>
    <property type="molecule type" value="Genomic_DNA"/>
</dbReference>